<evidence type="ECO:0000259" key="4">
    <source>
        <dbReference type="PROSITE" id="PS50042"/>
    </source>
</evidence>
<evidence type="ECO:0000256" key="1">
    <source>
        <dbReference type="ARBA" id="ARBA00023015"/>
    </source>
</evidence>
<dbReference type="InterPro" id="IPR036390">
    <property type="entry name" value="WH_DNA-bd_sf"/>
</dbReference>
<dbReference type="Gene3D" id="1.10.10.10">
    <property type="entry name" value="Winged helix-like DNA-binding domain superfamily/Winged helix DNA-binding domain"/>
    <property type="match status" value="1"/>
</dbReference>
<dbReference type="InterPro" id="IPR018490">
    <property type="entry name" value="cNMP-bd_dom_sf"/>
</dbReference>
<reference evidence="6 7" key="1">
    <citation type="submission" date="2017-07" db="EMBL/GenBank/DDBJ databases">
        <title>Leptospira spp. isolated from tropical soils.</title>
        <authorList>
            <person name="Thibeaux R."/>
            <person name="Iraola G."/>
            <person name="Ferres I."/>
            <person name="Bierque E."/>
            <person name="Girault D."/>
            <person name="Soupe-Gilbert M.-E."/>
            <person name="Picardeau M."/>
            <person name="Goarant C."/>
        </authorList>
    </citation>
    <scope>NUCLEOTIDE SEQUENCE [LARGE SCALE GENOMIC DNA]</scope>
    <source>
        <strain evidence="6 7">MCA1-C-A1</strain>
    </source>
</reference>
<dbReference type="SMART" id="SM00100">
    <property type="entry name" value="cNMP"/>
    <property type="match status" value="1"/>
</dbReference>
<dbReference type="PROSITE" id="PS50042">
    <property type="entry name" value="CNMP_BINDING_3"/>
    <property type="match status" value="1"/>
</dbReference>
<dbReference type="Pfam" id="PF00027">
    <property type="entry name" value="cNMP_binding"/>
    <property type="match status" value="1"/>
</dbReference>
<evidence type="ECO:0000256" key="2">
    <source>
        <dbReference type="ARBA" id="ARBA00023125"/>
    </source>
</evidence>
<dbReference type="OrthoDB" id="9810708at2"/>
<protein>
    <submittedName>
        <fullName evidence="6">cAMP-binding protein</fullName>
    </submittedName>
</protein>
<dbReference type="SUPFAM" id="SSF51206">
    <property type="entry name" value="cAMP-binding domain-like"/>
    <property type="match status" value="1"/>
</dbReference>
<dbReference type="AlphaFoldDB" id="A0A2M9XFS1"/>
<dbReference type="GO" id="GO:0005829">
    <property type="term" value="C:cytosol"/>
    <property type="evidence" value="ECO:0007669"/>
    <property type="project" value="TreeGrafter"/>
</dbReference>
<evidence type="ECO:0000256" key="3">
    <source>
        <dbReference type="ARBA" id="ARBA00023163"/>
    </source>
</evidence>
<dbReference type="EMBL" id="NPDN01000002">
    <property type="protein sequence ID" value="PJZ26526.1"/>
    <property type="molecule type" value="Genomic_DNA"/>
</dbReference>
<keyword evidence="3" id="KW-0804">Transcription</keyword>
<dbReference type="SUPFAM" id="SSF46785">
    <property type="entry name" value="Winged helix' DNA-binding domain"/>
    <property type="match status" value="1"/>
</dbReference>
<evidence type="ECO:0000259" key="5">
    <source>
        <dbReference type="PROSITE" id="PS51063"/>
    </source>
</evidence>
<keyword evidence="1" id="KW-0805">Transcription regulation</keyword>
<evidence type="ECO:0000313" key="7">
    <source>
        <dbReference type="Proteomes" id="UP000232196"/>
    </source>
</evidence>
<sequence>MGLMIFDEISKEEMLSIFSEGRKRTLKKDEFLFHQGDETDCLHLLTEGKLQIFKYDSSSNEVTLNFFQPVSMIAELALINGIPFPASGRFVTDGAVLSLPFKELRERIKTDIRLNHLLIQSLFSKIQALNLSINRGMTMDSLQRVAHFLYYLPESQATLAHSQIASMLALRPETFSRALKQLKDQGIINPERGLIEVLQKEELRKFF</sequence>
<dbReference type="PANTHER" id="PTHR24567">
    <property type="entry name" value="CRP FAMILY TRANSCRIPTIONAL REGULATORY PROTEIN"/>
    <property type="match status" value="1"/>
</dbReference>
<feature type="domain" description="HTH crp-type" evidence="5">
    <location>
        <begin position="139"/>
        <end position="201"/>
    </location>
</feature>
<dbReference type="Proteomes" id="UP000232196">
    <property type="component" value="Unassembled WGS sequence"/>
</dbReference>
<dbReference type="GO" id="GO:0003700">
    <property type="term" value="F:DNA-binding transcription factor activity"/>
    <property type="evidence" value="ECO:0007669"/>
    <property type="project" value="TreeGrafter"/>
</dbReference>
<dbReference type="Pfam" id="PF13545">
    <property type="entry name" value="HTH_Crp_2"/>
    <property type="match status" value="1"/>
</dbReference>
<dbReference type="GO" id="GO:0003677">
    <property type="term" value="F:DNA binding"/>
    <property type="evidence" value="ECO:0007669"/>
    <property type="project" value="UniProtKB-KW"/>
</dbReference>
<evidence type="ECO:0000313" key="6">
    <source>
        <dbReference type="EMBL" id="PJZ26526.1"/>
    </source>
</evidence>
<dbReference type="Gene3D" id="2.60.120.10">
    <property type="entry name" value="Jelly Rolls"/>
    <property type="match status" value="1"/>
</dbReference>
<feature type="domain" description="Cyclic nucleotide-binding" evidence="4">
    <location>
        <begin position="5"/>
        <end position="125"/>
    </location>
</feature>
<keyword evidence="2" id="KW-0238">DNA-binding</keyword>
<organism evidence="6 7">
    <name type="scientific">Leptospira hartskeerlii</name>
    <dbReference type="NCBI Taxonomy" id="2023177"/>
    <lineage>
        <taxon>Bacteria</taxon>
        <taxon>Pseudomonadati</taxon>
        <taxon>Spirochaetota</taxon>
        <taxon>Spirochaetia</taxon>
        <taxon>Leptospirales</taxon>
        <taxon>Leptospiraceae</taxon>
        <taxon>Leptospira</taxon>
    </lineage>
</organism>
<dbReference type="PROSITE" id="PS51063">
    <property type="entry name" value="HTH_CRP_2"/>
    <property type="match status" value="1"/>
</dbReference>
<dbReference type="CDD" id="cd00038">
    <property type="entry name" value="CAP_ED"/>
    <property type="match status" value="1"/>
</dbReference>
<gene>
    <name evidence="6" type="ORF">CH357_03245</name>
</gene>
<keyword evidence="7" id="KW-1185">Reference proteome</keyword>
<dbReference type="InterPro" id="IPR012318">
    <property type="entry name" value="HTH_CRP"/>
</dbReference>
<accession>A0A2M9XFS1</accession>
<proteinExistence type="predicted"/>
<name>A0A2M9XFS1_9LEPT</name>
<dbReference type="InterPro" id="IPR000595">
    <property type="entry name" value="cNMP-bd_dom"/>
</dbReference>
<dbReference type="SMART" id="SM00419">
    <property type="entry name" value="HTH_CRP"/>
    <property type="match status" value="1"/>
</dbReference>
<dbReference type="InterPro" id="IPR014710">
    <property type="entry name" value="RmlC-like_jellyroll"/>
</dbReference>
<dbReference type="InterPro" id="IPR050397">
    <property type="entry name" value="Env_Response_Regulators"/>
</dbReference>
<dbReference type="PANTHER" id="PTHR24567:SF26">
    <property type="entry name" value="REGULATORY PROTEIN YEIL"/>
    <property type="match status" value="1"/>
</dbReference>
<comment type="caution">
    <text evidence="6">The sequence shown here is derived from an EMBL/GenBank/DDBJ whole genome shotgun (WGS) entry which is preliminary data.</text>
</comment>
<dbReference type="InterPro" id="IPR036388">
    <property type="entry name" value="WH-like_DNA-bd_sf"/>
</dbReference>